<protein>
    <submittedName>
        <fullName evidence="2">Uncharacterized protein</fullName>
    </submittedName>
</protein>
<reference evidence="3" key="1">
    <citation type="submission" date="2016-10" db="EMBL/GenBank/DDBJ databases">
        <authorList>
            <person name="Varghese N."/>
            <person name="Submissions S."/>
        </authorList>
    </citation>
    <scope>NUCLEOTIDE SEQUENCE [LARGE SCALE GENOMIC DNA]</scope>
    <source>
        <strain evidence="3">CGMCC 1.6963</strain>
    </source>
</reference>
<feature type="transmembrane region" description="Helical" evidence="1">
    <location>
        <begin position="88"/>
        <end position="109"/>
    </location>
</feature>
<accession>A0A1H9WQ02</accession>
<sequence length="111" mass="11829">MTDQHERAPGERAARERTGRVLGWLSGLALLVVPWIAAGVLATVGSMVGPESWHAERTFPWLLLATLVTGLGWVIYGSVRINGFRRGGLPGTAIALVVIGGIYVLGVVLQQ</sequence>
<evidence type="ECO:0000313" key="3">
    <source>
        <dbReference type="Proteomes" id="UP000199019"/>
    </source>
</evidence>
<gene>
    <name evidence="2" type="ORF">SAMN05216199_3100</name>
</gene>
<dbReference type="OrthoDB" id="152213at2"/>
<keyword evidence="1" id="KW-0812">Transmembrane</keyword>
<dbReference type="AlphaFoldDB" id="A0A1H9WQ02"/>
<organism evidence="2 3">
    <name type="scientific">Pedococcus cremeus</name>
    <dbReference type="NCBI Taxonomy" id="587636"/>
    <lineage>
        <taxon>Bacteria</taxon>
        <taxon>Bacillati</taxon>
        <taxon>Actinomycetota</taxon>
        <taxon>Actinomycetes</taxon>
        <taxon>Micrococcales</taxon>
        <taxon>Intrasporangiaceae</taxon>
        <taxon>Pedococcus</taxon>
    </lineage>
</organism>
<dbReference type="EMBL" id="FOHB01000005">
    <property type="protein sequence ID" value="SES36008.1"/>
    <property type="molecule type" value="Genomic_DNA"/>
</dbReference>
<dbReference type="Proteomes" id="UP000199019">
    <property type="component" value="Unassembled WGS sequence"/>
</dbReference>
<keyword evidence="1" id="KW-0472">Membrane</keyword>
<keyword evidence="3" id="KW-1185">Reference proteome</keyword>
<keyword evidence="1" id="KW-1133">Transmembrane helix</keyword>
<proteinExistence type="predicted"/>
<feature type="transmembrane region" description="Helical" evidence="1">
    <location>
        <begin position="21"/>
        <end position="47"/>
    </location>
</feature>
<evidence type="ECO:0000256" key="1">
    <source>
        <dbReference type="SAM" id="Phobius"/>
    </source>
</evidence>
<feature type="transmembrane region" description="Helical" evidence="1">
    <location>
        <begin position="59"/>
        <end position="76"/>
    </location>
</feature>
<dbReference type="RefSeq" id="WP_091759891.1">
    <property type="nucleotide sequence ID" value="NZ_FOHB01000005.1"/>
</dbReference>
<evidence type="ECO:0000313" key="2">
    <source>
        <dbReference type="EMBL" id="SES36008.1"/>
    </source>
</evidence>
<name>A0A1H9WQ02_9MICO</name>